<keyword evidence="2 6" id="KW-0812">Transmembrane</keyword>
<dbReference type="Pfam" id="PF05154">
    <property type="entry name" value="TM2"/>
    <property type="match status" value="1"/>
</dbReference>
<dbReference type="KEGG" id="ahg:AHOG_18945"/>
<dbReference type="AlphaFoldDB" id="A0A221W6P2"/>
<evidence type="ECO:0000256" key="5">
    <source>
        <dbReference type="SAM" id="MobiDB-lite"/>
    </source>
</evidence>
<dbReference type="Pfam" id="PF08044">
    <property type="entry name" value="DUF1707"/>
    <property type="match status" value="1"/>
</dbReference>
<evidence type="ECO:0000256" key="1">
    <source>
        <dbReference type="ARBA" id="ARBA00004141"/>
    </source>
</evidence>
<dbReference type="EMBL" id="CP022521">
    <property type="protein sequence ID" value="ASO21414.1"/>
    <property type="molecule type" value="Genomic_DNA"/>
</dbReference>
<dbReference type="PANTHER" id="PTHR40763:SF4">
    <property type="entry name" value="DUF1707 DOMAIN-CONTAINING PROTEIN"/>
    <property type="match status" value="1"/>
</dbReference>
<comment type="subcellular location">
    <subcellularLocation>
        <location evidence="1">Membrane</location>
        <topology evidence="1">Multi-pass membrane protein</topology>
    </subcellularLocation>
</comment>
<evidence type="ECO:0000313" key="7">
    <source>
        <dbReference type="EMBL" id="ASO21414.1"/>
    </source>
</evidence>
<evidence type="ECO:0000256" key="2">
    <source>
        <dbReference type="ARBA" id="ARBA00022692"/>
    </source>
</evidence>
<dbReference type="InterPro" id="IPR012551">
    <property type="entry name" value="DUF1707_SHOCT-like"/>
</dbReference>
<sequence length="198" mass="20752">MVPSAESHGLRIGDAERGQAMQFLGDHFAQGRLTMDEYEERVAAVTLARTGADLVVLFDDLPGSHELGPGLSVGGARPTQATTPNRQADTASNLGSSLGPIVRSAGELADSLGRSLGRAISDAEARPAAGESPRYRVLAGVLQIVPSFGAGRFYTGHVKIGLAMFLLSFIGVGLLWSFVDGVLLLAHGGEDAEKRTLR</sequence>
<name>A0A221W6P2_9PSEU</name>
<keyword evidence="3 6" id="KW-1133">Transmembrane helix</keyword>
<dbReference type="PANTHER" id="PTHR40763">
    <property type="entry name" value="MEMBRANE PROTEIN-RELATED"/>
    <property type="match status" value="1"/>
</dbReference>
<dbReference type="Proteomes" id="UP000204221">
    <property type="component" value="Chromosome"/>
</dbReference>
<protein>
    <submittedName>
        <fullName evidence="7">TM2 domain protein</fullName>
    </submittedName>
</protein>
<dbReference type="GO" id="GO:0016020">
    <property type="term" value="C:membrane"/>
    <property type="evidence" value="ECO:0007669"/>
    <property type="project" value="UniProtKB-SubCell"/>
</dbReference>
<evidence type="ECO:0000256" key="6">
    <source>
        <dbReference type="SAM" id="Phobius"/>
    </source>
</evidence>
<feature type="region of interest" description="Disordered" evidence="5">
    <location>
        <begin position="68"/>
        <end position="94"/>
    </location>
</feature>
<dbReference type="InterPro" id="IPR007829">
    <property type="entry name" value="TM2"/>
</dbReference>
<keyword evidence="4 6" id="KW-0472">Membrane</keyword>
<gene>
    <name evidence="7" type="ORF">AHOG_18945</name>
</gene>
<reference evidence="7 8" key="1">
    <citation type="submission" date="2017-07" db="EMBL/GenBank/DDBJ databases">
        <title>Complete genome sequence of Actinoalloteichus hoggarensis DSM 45943, type strain of Actinoalloteichus hoggarensis.</title>
        <authorList>
            <person name="Ruckert C."/>
            <person name="Nouioui I."/>
            <person name="Willmese J."/>
            <person name="van Wezel G."/>
            <person name="Klenk H.-P."/>
            <person name="Kalinowski J."/>
            <person name="Zotchev S.B."/>
        </authorList>
    </citation>
    <scope>NUCLEOTIDE SEQUENCE [LARGE SCALE GENOMIC DNA]</scope>
    <source>
        <strain evidence="7 8">DSM 45943</strain>
    </source>
</reference>
<keyword evidence="8" id="KW-1185">Reference proteome</keyword>
<evidence type="ECO:0000256" key="3">
    <source>
        <dbReference type="ARBA" id="ARBA00022989"/>
    </source>
</evidence>
<evidence type="ECO:0000256" key="4">
    <source>
        <dbReference type="ARBA" id="ARBA00023136"/>
    </source>
</evidence>
<accession>A0A221W6P2</accession>
<evidence type="ECO:0000313" key="8">
    <source>
        <dbReference type="Proteomes" id="UP000204221"/>
    </source>
</evidence>
<proteinExistence type="predicted"/>
<feature type="compositionally biased region" description="Polar residues" evidence="5">
    <location>
        <begin position="79"/>
        <end position="94"/>
    </location>
</feature>
<dbReference type="RefSeq" id="WP_169725886.1">
    <property type="nucleotide sequence ID" value="NZ_CP022521.1"/>
</dbReference>
<organism evidence="7 8">
    <name type="scientific">Actinoalloteichus hoggarensis</name>
    <dbReference type="NCBI Taxonomy" id="1470176"/>
    <lineage>
        <taxon>Bacteria</taxon>
        <taxon>Bacillati</taxon>
        <taxon>Actinomycetota</taxon>
        <taxon>Actinomycetes</taxon>
        <taxon>Pseudonocardiales</taxon>
        <taxon>Pseudonocardiaceae</taxon>
        <taxon>Actinoalloteichus</taxon>
    </lineage>
</organism>
<feature type="transmembrane region" description="Helical" evidence="6">
    <location>
        <begin position="160"/>
        <end position="186"/>
    </location>
</feature>